<evidence type="ECO:0000256" key="5">
    <source>
        <dbReference type="ARBA" id="ARBA00022803"/>
    </source>
</evidence>
<evidence type="ECO:0000256" key="2">
    <source>
        <dbReference type="ARBA" id="ARBA00011375"/>
    </source>
</evidence>
<evidence type="ECO:0000256" key="4">
    <source>
        <dbReference type="ARBA" id="ARBA00022737"/>
    </source>
</evidence>
<keyword evidence="3" id="KW-0963">Cytoplasm</keyword>
<evidence type="ECO:0000256" key="8">
    <source>
        <dbReference type="ARBA" id="ARBA00041958"/>
    </source>
</evidence>
<evidence type="ECO:0000256" key="7">
    <source>
        <dbReference type="ARBA" id="ARBA00039966"/>
    </source>
</evidence>
<protein>
    <recommendedName>
        <fullName evidence="7">Regulator of microtubule dynamics protein 1</fullName>
    </recommendedName>
    <alternativeName>
        <fullName evidence="8">Protein FAM82B</fullName>
    </alternativeName>
</protein>
<dbReference type="GO" id="GO:0097431">
    <property type="term" value="C:mitotic spindle pole"/>
    <property type="evidence" value="ECO:0007669"/>
    <property type="project" value="TreeGrafter"/>
</dbReference>
<dbReference type="SUPFAM" id="SSF48452">
    <property type="entry name" value="TPR-like"/>
    <property type="match status" value="1"/>
</dbReference>
<dbReference type="PANTHER" id="PTHR16056">
    <property type="entry name" value="REGULATOR OF MICROTUBULE DYNAMICS PROTEIN"/>
    <property type="match status" value="1"/>
</dbReference>
<dbReference type="InterPro" id="IPR011990">
    <property type="entry name" value="TPR-like_helical_dom_sf"/>
</dbReference>
<dbReference type="GO" id="GO:0005876">
    <property type="term" value="C:spindle microtubule"/>
    <property type="evidence" value="ECO:0007669"/>
    <property type="project" value="TreeGrafter"/>
</dbReference>
<reference evidence="9 10" key="1">
    <citation type="journal article" date="2024" name="Science">
        <title>Giant polyketide synthase enzymes in the biosynthesis of giant marine polyether toxins.</title>
        <authorList>
            <person name="Fallon T.R."/>
            <person name="Shende V.V."/>
            <person name="Wierzbicki I.H."/>
            <person name="Pendleton A.L."/>
            <person name="Watervoot N.F."/>
            <person name="Auber R.P."/>
            <person name="Gonzalez D.J."/>
            <person name="Wisecaver J.H."/>
            <person name="Moore B.S."/>
        </authorList>
    </citation>
    <scope>NUCLEOTIDE SEQUENCE [LARGE SCALE GENOMIC DNA]</scope>
    <source>
        <strain evidence="9 10">12B1</strain>
    </source>
</reference>
<dbReference type="Pfam" id="PF21033">
    <property type="entry name" value="RMD1-3"/>
    <property type="match status" value="1"/>
</dbReference>
<comment type="caution">
    <text evidence="9">The sequence shown here is derived from an EMBL/GenBank/DDBJ whole genome shotgun (WGS) entry which is preliminary data.</text>
</comment>
<name>A0AB34IJU6_PRYPA</name>
<dbReference type="GO" id="GO:0005737">
    <property type="term" value="C:cytoplasm"/>
    <property type="evidence" value="ECO:0007669"/>
    <property type="project" value="TreeGrafter"/>
</dbReference>
<keyword evidence="10" id="KW-1185">Reference proteome</keyword>
<dbReference type="Proteomes" id="UP001515480">
    <property type="component" value="Unassembled WGS sequence"/>
</dbReference>
<comment type="subcellular location">
    <subcellularLocation>
        <location evidence="1">Cytoplasm</location>
        <location evidence="1">Cytoskeleton</location>
    </subcellularLocation>
</comment>
<dbReference type="PANTHER" id="PTHR16056:SF16">
    <property type="entry name" value="REGULATOR OF MICROTUBULE DYNAMICS PROTEIN 1"/>
    <property type="match status" value="1"/>
</dbReference>
<evidence type="ECO:0000256" key="3">
    <source>
        <dbReference type="ARBA" id="ARBA00022490"/>
    </source>
</evidence>
<organism evidence="9 10">
    <name type="scientific">Prymnesium parvum</name>
    <name type="common">Toxic golden alga</name>
    <dbReference type="NCBI Taxonomy" id="97485"/>
    <lineage>
        <taxon>Eukaryota</taxon>
        <taxon>Haptista</taxon>
        <taxon>Haptophyta</taxon>
        <taxon>Prymnesiophyceae</taxon>
        <taxon>Prymnesiales</taxon>
        <taxon>Prymnesiaceae</taxon>
        <taxon>Prymnesium</taxon>
    </lineage>
</organism>
<evidence type="ECO:0000313" key="9">
    <source>
        <dbReference type="EMBL" id="KAL1500280.1"/>
    </source>
</evidence>
<keyword evidence="6" id="KW-0206">Cytoskeleton</keyword>
<dbReference type="GO" id="GO:0008017">
    <property type="term" value="F:microtubule binding"/>
    <property type="evidence" value="ECO:0007669"/>
    <property type="project" value="TreeGrafter"/>
</dbReference>
<keyword evidence="4" id="KW-0677">Repeat</keyword>
<evidence type="ECO:0000313" key="10">
    <source>
        <dbReference type="Proteomes" id="UP001515480"/>
    </source>
</evidence>
<dbReference type="InterPro" id="IPR049039">
    <property type="entry name" value="RMD1-3_a_helical_rpt"/>
</dbReference>
<dbReference type="AlphaFoldDB" id="A0AB34IJU6"/>
<dbReference type="Gene3D" id="1.25.40.10">
    <property type="entry name" value="Tetratricopeptide repeat domain"/>
    <property type="match status" value="1"/>
</dbReference>
<evidence type="ECO:0000256" key="1">
    <source>
        <dbReference type="ARBA" id="ARBA00004245"/>
    </source>
</evidence>
<proteinExistence type="predicted"/>
<gene>
    <name evidence="9" type="ORF">AB1Y20_012947</name>
</gene>
<keyword evidence="5" id="KW-0802">TPR repeat</keyword>
<accession>A0AB34IJU6</accession>
<dbReference type="EMBL" id="JBGBPQ010000023">
    <property type="protein sequence ID" value="KAL1500280.1"/>
    <property type="molecule type" value="Genomic_DNA"/>
</dbReference>
<sequence length="274" mass="29509">MACRLLPRALASARVFRHAYAASPAPPRLARAGAAAGALAAAFASAAAACEPRLAAADALFASNDYERLVDVLRAEARAAPDAEVLWRLARGLKKLADPLPAARQEPIVREALRHAEEALRRDGACGPAHKWYAILLSQVGGFGSTSEKIKNSFVVKEHFELAVKHSPEDATSRHLLGVWCFEVAKLSWIEKKAAAALFATPPSATLDEAIGHFLAAERMEPNFYPKNQLLLAQAYAKAGAKAEAKEWLAKCLSATPKTPEDEETLREAAKLKI</sequence>
<evidence type="ECO:0000256" key="6">
    <source>
        <dbReference type="ARBA" id="ARBA00023212"/>
    </source>
</evidence>
<comment type="subunit">
    <text evidence="2">Interacts with microtubules.</text>
</comment>